<keyword evidence="3 6" id="KW-0812">Transmembrane</keyword>
<feature type="transmembrane region" description="Helical" evidence="6">
    <location>
        <begin position="469"/>
        <end position="486"/>
    </location>
</feature>
<feature type="transmembrane region" description="Helical" evidence="6">
    <location>
        <begin position="162"/>
        <end position="187"/>
    </location>
</feature>
<dbReference type="InterPro" id="IPR018461">
    <property type="entry name" value="Na/H_Antiport_NhaC-like_C"/>
</dbReference>
<dbReference type="PANTHER" id="PTHR43478:SF1">
    <property type="entry name" value="NA+_H+ ANTIPORTER NHAC-LIKE C-TERMINAL DOMAIN-CONTAINING PROTEIN"/>
    <property type="match status" value="1"/>
</dbReference>
<gene>
    <name evidence="8" type="ORF">D1Z90_07360</name>
</gene>
<evidence type="ECO:0000259" key="7">
    <source>
        <dbReference type="Pfam" id="PF03553"/>
    </source>
</evidence>
<feature type="transmembrane region" description="Helical" evidence="6">
    <location>
        <begin position="346"/>
        <end position="366"/>
    </location>
</feature>
<feature type="transmembrane region" description="Helical" evidence="6">
    <location>
        <begin position="77"/>
        <end position="104"/>
    </location>
</feature>
<name>A0A418YGD8_9GAMM</name>
<feature type="domain" description="Na+/H+ antiporter NhaC-like C-terminal" evidence="7">
    <location>
        <begin position="165"/>
        <end position="488"/>
    </location>
</feature>
<dbReference type="AlphaFoldDB" id="A0A418YGD8"/>
<keyword evidence="4 6" id="KW-1133">Transmembrane helix</keyword>
<dbReference type="EMBL" id="QZCH01000007">
    <property type="protein sequence ID" value="RJG48670.1"/>
    <property type="molecule type" value="Genomic_DNA"/>
</dbReference>
<dbReference type="OrthoDB" id="9762978at2"/>
<feature type="transmembrane region" description="Helical" evidence="6">
    <location>
        <begin position="378"/>
        <end position="399"/>
    </location>
</feature>
<accession>A0A418YGD8</accession>
<dbReference type="Proteomes" id="UP000283255">
    <property type="component" value="Unassembled WGS sequence"/>
</dbReference>
<evidence type="ECO:0000256" key="1">
    <source>
        <dbReference type="ARBA" id="ARBA00004651"/>
    </source>
</evidence>
<dbReference type="RefSeq" id="WP_119910111.1">
    <property type="nucleotide sequence ID" value="NZ_QZCH01000007.1"/>
</dbReference>
<proteinExistence type="predicted"/>
<reference evidence="8 9" key="2">
    <citation type="submission" date="2019-01" db="EMBL/GenBank/DDBJ databases">
        <title>Motilimonas pumilus sp. nov., isolated from the gut of sea cucumber (Apostichopus japonicus).</title>
        <authorList>
            <person name="Wang F.-Q."/>
            <person name="Ren L.-H."/>
            <person name="Lin Y.-W."/>
            <person name="Sun G.-H."/>
            <person name="Du Z.-J."/>
            <person name="Zhao J.-X."/>
            <person name="Liu X.-J."/>
            <person name="Liu L.-J."/>
        </authorList>
    </citation>
    <scope>NUCLEOTIDE SEQUENCE [LARGE SCALE GENOMIC DNA]</scope>
    <source>
        <strain evidence="8 9">PLHSC7-2</strain>
    </source>
</reference>
<evidence type="ECO:0000313" key="8">
    <source>
        <dbReference type="EMBL" id="RJG48670.1"/>
    </source>
</evidence>
<feature type="transmembrane region" description="Helical" evidence="6">
    <location>
        <begin position="268"/>
        <end position="288"/>
    </location>
</feature>
<evidence type="ECO:0000256" key="4">
    <source>
        <dbReference type="ARBA" id="ARBA00022989"/>
    </source>
</evidence>
<reference evidence="8 9" key="1">
    <citation type="submission" date="2018-09" db="EMBL/GenBank/DDBJ databases">
        <authorList>
            <person name="Wang F."/>
        </authorList>
    </citation>
    <scope>NUCLEOTIDE SEQUENCE [LARGE SCALE GENOMIC DNA]</scope>
    <source>
        <strain evidence="8 9">PLHSC7-2</strain>
    </source>
</reference>
<feature type="transmembrane region" description="Helical" evidence="6">
    <location>
        <begin position="492"/>
        <end position="514"/>
    </location>
</feature>
<feature type="transmembrane region" description="Helical" evidence="6">
    <location>
        <begin position="419"/>
        <end position="439"/>
    </location>
</feature>
<protein>
    <submittedName>
        <fullName evidence="8">Na+/H+ antiporter NhaC family protein</fullName>
    </submittedName>
</protein>
<keyword evidence="2" id="KW-1003">Cell membrane</keyword>
<feature type="transmembrane region" description="Helical" evidence="6">
    <location>
        <begin position="30"/>
        <end position="50"/>
    </location>
</feature>
<evidence type="ECO:0000256" key="3">
    <source>
        <dbReference type="ARBA" id="ARBA00022692"/>
    </source>
</evidence>
<sequence>MELTSYSQSILSLLPPVVAVLLAIITRKVLLSLGIGIILGALLLTNFQLIDTFTHIGQVSISLFWDDGALNSWNIDLIVFLLILGVMTSLLTISGATSAFANWASTKITSQRGSKILTVVLGIIIFIDDYFNSLAVGSICRPITDKYKVSRAKLAYLLDSTAAPMCVLMPISSWGAYIIGIIGTIFATHKLTEYTALEAFVTMIPMNLYAVFALFLVVLTAYFKLDIGAMKSREQKATLGELYNAQMGVPAGEIEAVASSDKANVYDLILPIMALIIGTVFFIIYTGINATEGQVTAISIFANTDASGSLVYGGLTGLAVTLMMALNNRLALPVLIQGIWQGCRAMLPAILILLFAWSMASMISSIETGKYLSSLADGNIAVSLLPLLLFILAGFMAFATGTSWGTFSIMLPIAADMAMGSNTGLLLPMMASVLAGAVFGDHCSPISDTTILSSTGAGCHHIEHVITQLPYALLVALISACGYLTLGVTESLWAGFIASGVLFIIASVSLIVFVKRKS</sequence>
<organism evidence="8 9">
    <name type="scientific">Motilimonas pumila</name>
    <dbReference type="NCBI Taxonomy" id="2303987"/>
    <lineage>
        <taxon>Bacteria</taxon>
        <taxon>Pseudomonadati</taxon>
        <taxon>Pseudomonadota</taxon>
        <taxon>Gammaproteobacteria</taxon>
        <taxon>Alteromonadales</taxon>
        <taxon>Alteromonadales genera incertae sedis</taxon>
        <taxon>Motilimonas</taxon>
    </lineage>
</organism>
<evidence type="ECO:0000256" key="5">
    <source>
        <dbReference type="ARBA" id="ARBA00023136"/>
    </source>
</evidence>
<evidence type="ECO:0000256" key="6">
    <source>
        <dbReference type="SAM" id="Phobius"/>
    </source>
</evidence>
<evidence type="ECO:0000256" key="2">
    <source>
        <dbReference type="ARBA" id="ARBA00022475"/>
    </source>
</evidence>
<dbReference type="PANTHER" id="PTHR43478">
    <property type="entry name" value="NA+/H+ ANTIPORTER-RELATED"/>
    <property type="match status" value="1"/>
</dbReference>
<dbReference type="GO" id="GO:0005886">
    <property type="term" value="C:plasma membrane"/>
    <property type="evidence" value="ECO:0007669"/>
    <property type="project" value="UniProtKB-SubCell"/>
</dbReference>
<comment type="subcellular location">
    <subcellularLocation>
        <location evidence="1">Cell membrane</location>
        <topology evidence="1">Multi-pass membrane protein</topology>
    </subcellularLocation>
</comment>
<feature type="transmembrane region" description="Helical" evidence="6">
    <location>
        <begin position="116"/>
        <end position="139"/>
    </location>
</feature>
<dbReference type="Pfam" id="PF03553">
    <property type="entry name" value="Na_H_antiporter"/>
    <property type="match status" value="1"/>
</dbReference>
<feature type="transmembrane region" description="Helical" evidence="6">
    <location>
        <begin position="6"/>
        <end position="25"/>
    </location>
</feature>
<feature type="transmembrane region" description="Helical" evidence="6">
    <location>
        <begin position="199"/>
        <end position="223"/>
    </location>
</feature>
<comment type="caution">
    <text evidence="8">The sequence shown here is derived from an EMBL/GenBank/DDBJ whole genome shotgun (WGS) entry which is preliminary data.</text>
</comment>
<keyword evidence="9" id="KW-1185">Reference proteome</keyword>
<feature type="transmembrane region" description="Helical" evidence="6">
    <location>
        <begin position="309"/>
        <end position="326"/>
    </location>
</feature>
<keyword evidence="5 6" id="KW-0472">Membrane</keyword>
<evidence type="ECO:0000313" key="9">
    <source>
        <dbReference type="Proteomes" id="UP000283255"/>
    </source>
</evidence>